<dbReference type="InterPro" id="IPR019734">
    <property type="entry name" value="TPR_rpt"/>
</dbReference>
<dbReference type="InterPro" id="IPR027417">
    <property type="entry name" value="P-loop_NTPase"/>
</dbReference>
<dbReference type="Gene3D" id="1.25.40.10">
    <property type="entry name" value="Tetratricopeptide repeat domain"/>
    <property type="match status" value="2"/>
</dbReference>
<dbReference type="SMART" id="SM00267">
    <property type="entry name" value="GGDEF"/>
    <property type="match status" value="1"/>
</dbReference>
<dbReference type="InterPro" id="IPR043128">
    <property type="entry name" value="Rev_trsase/Diguanyl_cyclase"/>
</dbReference>
<dbReference type="InterPro" id="IPR000160">
    <property type="entry name" value="GGDEF_dom"/>
</dbReference>
<organism evidence="2 3">
    <name type="scientific">Winogradskya humida</name>
    <dbReference type="NCBI Taxonomy" id="113566"/>
    <lineage>
        <taxon>Bacteria</taxon>
        <taxon>Bacillati</taxon>
        <taxon>Actinomycetota</taxon>
        <taxon>Actinomycetes</taxon>
        <taxon>Micromonosporales</taxon>
        <taxon>Micromonosporaceae</taxon>
        <taxon>Winogradskya</taxon>
    </lineage>
</organism>
<accession>A0ABQ3ZEY6</accession>
<evidence type="ECO:0000313" key="2">
    <source>
        <dbReference type="EMBL" id="GIE17143.1"/>
    </source>
</evidence>
<name>A0ABQ3ZEY6_9ACTN</name>
<dbReference type="SUPFAM" id="SSF55073">
    <property type="entry name" value="Nucleotide cyclase"/>
    <property type="match status" value="1"/>
</dbReference>
<comment type="caution">
    <text evidence="2">The sequence shown here is derived from an EMBL/GenBank/DDBJ whole genome shotgun (WGS) entry which is preliminary data.</text>
</comment>
<dbReference type="Pfam" id="PF13424">
    <property type="entry name" value="TPR_12"/>
    <property type="match status" value="1"/>
</dbReference>
<dbReference type="Proteomes" id="UP000603200">
    <property type="component" value="Unassembled WGS sequence"/>
</dbReference>
<dbReference type="InterPro" id="IPR050469">
    <property type="entry name" value="Diguanylate_Cyclase"/>
</dbReference>
<dbReference type="Gene3D" id="3.30.70.270">
    <property type="match status" value="1"/>
</dbReference>
<evidence type="ECO:0000259" key="1">
    <source>
        <dbReference type="PROSITE" id="PS50887"/>
    </source>
</evidence>
<gene>
    <name evidence="2" type="ORF">Ahu01nite_002450</name>
</gene>
<dbReference type="InterPro" id="IPR011990">
    <property type="entry name" value="TPR-like_helical_dom_sf"/>
</dbReference>
<dbReference type="InterPro" id="IPR029787">
    <property type="entry name" value="Nucleotide_cyclase"/>
</dbReference>
<feature type="domain" description="GGDEF" evidence="1">
    <location>
        <begin position="32"/>
        <end position="164"/>
    </location>
</feature>
<evidence type="ECO:0000313" key="3">
    <source>
        <dbReference type="Proteomes" id="UP000603200"/>
    </source>
</evidence>
<dbReference type="Pfam" id="PF00990">
    <property type="entry name" value="GGDEF"/>
    <property type="match status" value="1"/>
</dbReference>
<dbReference type="SUPFAM" id="SSF52540">
    <property type="entry name" value="P-loop containing nucleoside triphosphate hydrolases"/>
    <property type="match status" value="1"/>
</dbReference>
<dbReference type="PANTHER" id="PTHR45138">
    <property type="entry name" value="REGULATORY COMPONENTS OF SENSORY TRANSDUCTION SYSTEM"/>
    <property type="match status" value="1"/>
</dbReference>
<protein>
    <recommendedName>
        <fullName evidence="1">GGDEF domain-containing protein</fullName>
    </recommendedName>
</protein>
<dbReference type="PROSITE" id="PS50887">
    <property type="entry name" value="GGDEF"/>
    <property type="match status" value="1"/>
</dbReference>
<sequence length="1034" mass="110437">MPALDALTGCRTRAALDSLLPEALLHAAGTGTECSLFLLDLDYFKSVNDAYGHARGDEILSGVSERIRALLREQDLLFRYGGDELVVVLPGTARDEAGVIARRIVDGVGATPFPGQPPLTLTISLGVSTYPGEATDAAGLLAVADRRNYLAKHRGRAQAATDDAVDAPGGAGESRLFERDAALTHAATFLSRVLNGSSATLRVTGVPGVGHTRFLTEIAKLARLRGMSVLTDVSAFSAAPGGTLLLLDLADGAALQDATALVSNATPGAPVALVRATTDPGADIELKPWSTAAVRTFLRTALRGEPSPQLVDWLDSRSGGLPALVTRELNRLVEQSALERTTGDGWTLTGAVQAGAERRSDTTGDHSDGTLAASLCRLPPHAPDFTGRDTELAVLVDAARSAGQGTAPTVASISGPPGVGKTSMAVHLAHVLAEDFPDGQWYLDLLGTDEHPVQAADALGRLLAALGVPAERIPPSVTERTALFRSLTRERRQVLILDNVSTESQVRPLLPASPTFLVFVTSRRSLAGLEGARRLALDTFTTPNAVDLLARITGRERVDAEPDAAAEVARLCGNLPLALRIAGNRLASRPTWSIDHLAKQLGNDQRRLAVLKAGDLQLTAIFSISYRQLTEPAQVAFRRLGLIPGPDFDPVPAGLLLDEDPFDAEDLIGELVDAGLVEVAPAPGRYRFNDLLRLFAREVLTVAEGPEAVRGHEERLHTWLLAVAAQAALHISPGDEDGPGPEAPHPLEPRWDSPATAIAWLDAEWGNWLGALRLSTHHPAAVLRLAWSMHWYSDVRWYQSEWREIFAVGVDAARTLGDRGAECVLIDYLAWTYSVHQRIAEAEPLLVEALALAREVGNRTEEGWALLYLGNCALRTDRPDQARDWYEQAVALFTDIDFVTGLSIALSHLGEAHSAAGHLAEALDLQERSAEVAERGDHPVGLGLTASRSGRLLALLDRPEESADSFARALTAFDRAGAFFEAASLLEELAAVQLTLGRTDAAIASLETAARKFAETHDLGRQAATLQTLSRLRG</sequence>
<proteinExistence type="predicted"/>
<dbReference type="PANTHER" id="PTHR45138:SF9">
    <property type="entry name" value="DIGUANYLATE CYCLASE DGCM-RELATED"/>
    <property type="match status" value="1"/>
</dbReference>
<dbReference type="Gene3D" id="3.40.50.300">
    <property type="entry name" value="P-loop containing nucleotide triphosphate hydrolases"/>
    <property type="match status" value="1"/>
</dbReference>
<dbReference type="RefSeq" id="WP_203834437.1">
    <property type="nucleotide sequence ID" value="NZ_BAAATV010000001.1"/>
</dbReference>
<dbReference type="NCBIfam" id="TIGR00254">
    <property type="entry name" value="GGDEF"/>
    <property type="match status" value="1"/>
</dbReference>
<dbReference type="EMBL" id="BOMN01000001">
    <property type="protein sequence ID" value="GIE17143.1"/>
    <property type="molecule type" value="Genomic_DNA"/>
</dbReference>
<dbReference type="CDD" id="cd01949">
    <property type="entry name" value="GGDEF"/>
    <property type="match status" value="1"/>
</dbReference>
<dbReference type="SUPFAM" id="SSF48452">
    <property type="entry name" value="TPR-like"/>
    <property type="match status" value="1"/>
</dbReference>
<dbReference type="SMART" id="SM00028">
    <property type="entry name" value="TPR"/>
    <property type="match status" value="4"/>
</dbReference>
<reference evidence="2 3" key="1">
    <citation type="submission" date="2021-01" db="EMBL/GenBank/DDBJ databases">
        <title>Whole genome shotgun sequence of Actinoplanes humidus NBRC 14915.</title>
        <authorList>
            <person name="Komaki H."/>
            <person name="Tamura T."/>
        </authorList>
    </citation>
    <scope>NUCLEOTIDE SEQUENCE [LARGE SCALE GENOMIC DNA]</scope>
    <source>
        <strain evidence="2 3">NBRC 14915</strain>
    </source>
</reference>
<keyword evidence="3" id="KW-1185">Reference proteome</keyword>
<dbReference type="PRINTS" id="PR00364">
    <property type="entry name" value="DISEASERSIST"/>
</dbReference>